<dbReference type="InterPro" id="IPR002052">
    <property type="entry name" value="DNA_methylase_N6_adenine_CS"/>
</dbReference>
<protein>
    <submittedName>
        <fullName evidence="5">Uncharacterized protein</fullName>
    </submittedName>
</protein>
<dbReference type="PROSITE" id="PS00092">
    <property type="entry name" value="N6_MTASE"/>
    <property type="match status" value="1"/>
</dbReference>
<gene>
    <name evidence="5" type="ORF">HDCHBGLK_01079</name>
</gene>
<evidence type="ECO:0000256" key="2">
    <source>
        <dbReference type="ARBA" id="ARBA00022603"/>
    </source>
</evidence>
<evidence type="ECO:0000256" key="3">
    <source>
        <dbReference type="ARBA" id="ARBA00022679"/>
    </source>
</evidence>
<keyword evidence="6" id="KW-1185">Reference proteome</keyword>
<dbReference type="SUPFAM" id="SSF53335">
    <property type="entry name" value="S-adenosyl-L-methionine-dependent methyltransferases"/>
    <property type="match status" value="2"/>
</dbReference>
<name>B0NGN3_CLOS5</name>
<reference evidence="5 6" key="1">
    <citation type="journal article" date="2019" name="Appl. Environ. Microbiol.">
        <title>Clostridium scindens ATCC 35704: integration of nutritional requirements, the complete genome sequence, and global transcriptional responses to bile acids.</title>
        <authorList>
            <person name="Devendran S."/>
            <person name="Shrestha R."/>
            <person name="Alves J.M.P."/>
            <person name="Wolf P.G."/>
            <person name="Ly L."/>
            <person name="Hernandez A.G."/>
            <person name="Mendez-Garcia C."/>
            <person name="Inboden A."/>
            <person name="Wiley J."/>
            <person name="Paul O."/>
            <person name="Allen A."/>
            <person name="Springer E."/>
            <person name="Wright C.L."/>
            <person name="Fields C.J."/>
            <person name="Daniel S.L."/>
            <person name="Ridlon J.M."/>
        </authorList>
    </citation>
    <scope>NUCLEOTIDE SEQUENCE [LARGE SCALE GENOMIC DNA]</scope>
    <source>
        <strain evidence="5 6">ATCC 35704</strain>
    </source>
</reference>
<dbReference type="InterPro" id="IPR011335">
    <property type="entry name" value="Restrct_endonuc-II-like"/>
</dbReference>
<dbReference type="Proteomes" id="UP000289664">
    <property type="component" value="Chromosome"/>
</dbReference>
<dbReference type="SUPFAM" id="SSF52980">
    <property type="entry name" value="Restriction endonuclease-like"/>
    <property type="match status" value="1"/>
</dbReference>
<dbReference type="Gene3D" id="3.40.1350.10">
    <property type="match status" value="1"/>
</dbReference>
<dbReference type="GO" id="GO:0015666">
    <property type="term" value="F:restriction endodeoxyribonuclease activity"/>
    <property type="evidence" value="ECO:0007669"/>
    <property type="project" value="TreeGrafter"/>
</dbReference>
<comment type="similarity">
    <text evidence="1">Belongs to the N(4)/N(6)-methyltransferase family.</text>
</comment>
<dbReference type="Pfam" id="PF04471">
    <property type="entry name" value="Mrr_cat"/>
    <property type="match status" value="1"/>
</dbReference>
<dbReference type="PANTHER" id="PTHR30015:SF6">
    <property type="entry name" value="SLL1429 PROTEIN"/>
    <property type="match status" value="1"/>
</dbReference>
<dbReference type="Gene3D" id="3.40.50.150">
    <property type="entry name" value="Vaccinia Virus protein VP39"/>
    <property type="match status" value="2"/>
</dbReference>
<evidence type="ECO:0000313" key="6">
    <source>
        <dbReference type="Proteomes" id="UP000289664"/>
    </source>
</evidence>
<sequence length="783" mass="91129">MYWLLDYAEQENLRQRMIHLQSTILNRQPRDQSEQIFPFIGRKSRTIARTLIENLTDENGLVVDPFGGSGTFAYAALDAGRHVRFNEWEPYAYKLSTAPFRGVPSSEEYCAALRFIAQRVEPTMNAIYKTRCPNCGAELSFDGLFFDREPLEYYHPTQHERLGANGENVIFRNRRYRCHCGCTEKHYDDFDEAVRLQVEAMPCNFPNVELIENSRLNFTAPKYTAYQNLFSKRQQIALMTLKDAIAELPDATRTFFEDAFISIAHCGKYTDYRSKSQDNHCPENRLKETNLYHRFLEKLEERRKYIAAQDFDLNLLEASSMDYRCFLHTILPNTVNLLLTDPPYGDNAQYFEHAQRIHPLMGYSLKDDDDRLRNEVVISNAPSRVDKHSKDQFLNDIERLFIEANRIVDDHGFMVLYFRPQQRDWVSDLNKLKDFGRRHGFEPLLTISAGISDPSMRALASAAWTFKNDVCFIFLKLKENERRWYEGETDIDELVFLAATSAATDQGNPFVITQFNQEFLSQLRRCGLMRLAHPMYEAKIRKTLDRFTTRNGAQYRLTGLSPYTLMNREMNAEIRLREFAPVVIEELTSNGQGFTFEEYVIHLSSFMENGSREIINQLHTANRLIPELLNVYAVEDPEQGKFFARNTVNTDYDTNGREHLCTMDPYDFERLIADYFVRRGFVHAEVIGRSGDRGVDVLATNIHGEYELIQCKRYRQGNNIGSTPIQRVHSYMRTRNASRAWVITTSDFTPEGRDEARITNVTIMNGHDLLQSLEIYYPGRFCL</sequence>
<dbReference type="REBASE" id="303151">
    <property type="entry name" value="Csc35704ORF1079P"/>
</dbReference>
<dbReference type="InterPro" id="IPR007560">
    <property type="entry name" value="Restrct_endonuc_IV_Mrr"/>
</dbReference>
<dbReference type="EMBL" id="CP036170">
    <property type="protein sequence ID" value="QBF73704.1"/>
    <property type="molecule type" value="Genomic_DNA"/>
</dbReference>
<keyword evidence="2" id="KW-0489">Methyltransferase</keyword>
<dbReference type="InterPro" id="IPR029063">
    <property type="entry name" value="SAM-dependent_MTases_sf"/>
</dbReference>
<keyword evidence="3" id="KW-0808">Transferase</keyword>
<proteinExistence type="inferred from homology"/>
<dbReference type="InterPro" id="IPR002941">
    <property type="entry name" value="DNA_methylase_N4/N6"/>
</dbReference>
<dbReference type="GO" id="GO:0008170">
    <property type="term" value="F:N-methyltransferase activity"/>
    <property type="evidence" value="ECO:0007669"/>
    <property type="project" value="InterPro"/>
</dbReference>
<dbReference type="KEGG" id="csci:HDCHBGLK_01079"/>
<dbReference type="GO" id="GO:0009307">
    <property type="term" value="P:DNA restriction-modification system"/>
    <property type="evidence" value="ECO:0007669"/>
    <property type="project" value="UniProtKB-KW"/>
</dbReference>
<keyword evidence="4" id="KW-0680">Restriction system</keyword>
<dbReference type="OrthoDB" id="9800801at2"/>
<dbReference type="GO" id="GO:0003677">
    <property type="term" value="F:DNA binding"/>
    <property type="evidence" value="ECO:0007669"/>
    <property type="project" value="InterPro"/>
</dbReference>
<dbReference type="RefSeq" id="WP_004607571.1">
    <property type="nucleotide sequence ID" value="NZ_CP036170.1"/>
</dbReference>
<evidence type="ECO:0000256" key="1">
    <source>
        <dbReference type="ARBA" id="ARBA00006594"/>
    </source>
</evidence>
<dbReference type="AlphaFoldDB" id="B0NGN3"/>
<dbReference type="InterPro" id="IPR011856">
    <property type="entry name" value="tRNA_endonuc-like_dom_sf"/>
</dbReference>
<dbReference type="GeneID" id="62695306"/>
<dbReference type="PANTHER" id="PTHR30015">
    <property type="entry name" value="MRR RESTRICTION SYSTEM PROTEIN"/>
    <property type="match status" value="1"/>
</dbReference>
<dbReference type="eggNOG" id="COG1787">
    <property type="taxonomic scope" value="Bacteria"/>
</dbReference>
<accession>B0NGN3</accession>
<dbReference type="Pfam" id="PF01555">
    <property type="entry name" value="N6_N4_Mtase"/>
    <property type="match status" value="1"/>
</dbReference>
<evidence type="ECO:0000313" key="5">
    <source>
        <dbReference type="EMBL" id="QBF73704.1"/>
    </source>
</evidence>
<evidence type="ECO:0000256" key="4">
    <source>
        <dbReference type="ARBA" id="ARBA00022747"/>
    </source>
</evidence>
<dbReference type="eggNOG" id="COG1743">
    <property type="taxonomic scope" value="Bacteria"/>
</dbReference>
<dbReference type="STRING" id="411468.CLOSCI_02603"/>
<dbReference type="GO" id="GO:0032259">
    <property type="term" value="P:methylation"/>
    <property type="evidence" value="ECO:0007669"/>
    <property type="project" value="UniProtKB-KW"/>
</dbReference>
<dbReference type="HOGENOM" id="CLU_357797_0_0_9"/>
<organism evidence="5 6">
    <name type="scientific">Clostridium scindens (strain ATCC 35704 / DSM 5676 / VPI 13733 / 19)</name>
    <dbReference type="NCBI Taxonomy" id="411468"/>
    <lineage>
        <taxon>Bacteria</taxon>
        <taxon>Bacillati</taxon>
        <taxon>Bacillota</taxon>
        <taxon>Clostridia</taxon>
        <taxon>Lachnospirales</taxon>
        <taxon>Lachnospiraceae</taxon>
    </lineage>
</organism>
<dbReference type="InterPro" id="IPR052906">
    <property type="entry name" value="Type_IV_Methyl-Rstrct_Enzyme"/>
</dbReference>